<dbReference type="InterPro" id="IPR001608">
    <property type="entry name" value="Ala_racemase_N"/>
</dbReference>
<gene>
    <name evidence="6" type="ORF">D1781_08880</name>
</gene>
<evidence type="ECO:0000256" key="4">
    <source>
        <dbReference type="RuleBase" id="RU004514"/>
    </source>
</evidence>
<dbReference type="InterPro" id="IPR029066">
    <property type="entry name" value="PLP-binding_barrel"/>
</dbReference>
<comment type="similarity">
    <text evidence="2 4">Belongs to the pyridoxal phosphate-binding protein YggS/PROSC family.</text>
</comment>
<evidence type="ECO:0000256" key="3">
    <source>
        <dbReference type="PIRSR" id="PIRSR004848-1"/>
    </source>
</evidence>
<evidence type="ECO:0000313" key="6">
    <source>
        <dbReference type="EMBL" id="RIX27666.1"/>
    </source>
</evidence>
<name>A0A3A1TZM0_9MICO</name>
<evidence type="ECO:0000256" key="2">
    <source>
        <dbReference type="HAMAP-Rule" id="MF_02087"/>
    </source>
</evidence>
<evidence type="ECO:0000256" key="1">
    <source>
        <dbReference type="ARBA" id="ARBA00022898"/>
    </source>
</evidence>
<dbReference type="Gene3D" id="3.20.20.10">
    <property type="entry name" value="Alanine racemase"/>
    <property type="match status" value="1"/>
</dbReference>
<dbReference type="GO" id="GO:0030170">
    <property type="term" value="F:pyridoxal phosphate binding"/>
    <property type="evidence" value="ECO:0007669"/>
    <property type="project" value="UniProtKB-UniRule"/>
</dbReference>
<reference evidence="7" key="1">
    <citation type="submission" date="2018-09" db="EMBL/GenBank/DDBJ databases">
        <authorList>
            <person name="Kim I."/>
        </authorList>
    </citation>
    <scope>NUCLEOTIDE SEQUENCE [LARGE SCALE GENOMIC DNA]</scope>
    <source>
        <strain evidence="7">DD4a</strain>
    </source>
</reference>
<dbReference type="HAMAP" id="MF_02087">
    <property type="entry name" value="PLP_homeostasis"/>
    <property type="match status" value="1"/>
</dbReference>
<comment type="cofactor">
    <cofactor evidence="3">
        <name>pyridoxal 5'-phosphate</name>
        <dbReference type="ChEBI" id="CHEBI:597326"/>
    </cofactor>
</comment>
<dbReference type="PANTHER" id="PTHR10146:SF14">
    <property type="entry name" value="PYRIDOXAL PHOSPHATE HOMEOSTASIS PROTEIN"/>
    <property type="match status" value="1"/>
</dbReference>
<keyword evidence="7" id="KW-1185">Reference proteome</keyword>
<comment type="caution">
    <text evidence="6">The sequence shown here is derived from an EMBL/GenBank/DDBJ whole genome shotgun (WGS) entry which is preliminary data.</text>
</comment>
<dbReference type="PIRSF" id="PIRSF004848">
    <property type="entry name" value="YBL036c_PLPDEIII"/>
    <property type="match status" value="1"/>
</dbReference>
<keyword evidence="1 2" id="KW-0663">Pyridoxal phosphate</keyword>
<dbReference type="PANTHER" id="PTHR10146">
    <property type="entry name" value="PROLINE SYNTHETASE CO-TRANSCRIBED BACTERIAL HOMOLOG PROTEIN"/>
    <property type="match status" value="1"/>
</dbReference>
<feature type="domain" description="Alanine racemase N-terminal" evidence="5">
    <location>
        <begin position="9"/>
        <end position="219"/>
    </location>
</feature>
<dbReference type="SUPFAM" id="SSF51419">
    <property type="entry name" value="PLP-binding barrel"/>
    <property type="match status" value="1"/>
</dbReference>
<accession>A0A3A1TZM0</accession>
<dbReference type="Pfam" id="PF01168">
    <property type="entry name" value="Ala_racemase_N"/>
    <property type="match status" value="1"/>
</dbReference>
<evidence type="ECO:0000313" key="7">
    <source>
        <dbReference type="Proteomes" id="UP000265742"/>
    </source>
</evidence>
<dbReference type="AlphaFoldDB" id="A0A3A1TZM0"/>
<protein>
    <recommendedName>
        <fullName evidence="2">Pyridoxal phosphate homeostasis protein</fullName>
        <shortName evidence="2">PLP homeostasis protein</shortName>
    </recommendedName>
</protein>
<dbReference type="PROSITE" id="PS01211">
    <property type="entry name" value="UPF0001"/>
    <property type="match status" value="1"/>
</dbReference>
<dbReference type="InterPro" id="IPR011078">
    <property type="entry name" value="PyrdxlP_homeostasis"/>
</dbReference>
<dbReference type="Proteomes" id="UP000265742">
    <property type="component" value="Unassembled WGS sequence"/>
</dbReference>
<dbReference type="EMBL" id="QXTG01000002">
    <property type="protein sequence ID" value="RIX27666.1"/>
    <property type="molecule type" value="Genomic_DNA"/>
</dbReference>
<organism evidence="6 7">
    <name type="scientific">Amnibacterium setariae</name>
    <dbReference type="NCBI Taxonomy" id="2306585"/>
    <lineage>
        <taxon>Bacteria</taxon>
        <taxon>Bacillati</taxon>
        <taxon>Actinomycetota</taxon>
        <taxon>Actinomycetes</taxon>
        <taxon>Micrococcales</taxon>
        <taxon>Microbacteriaceae</taxon>
        <taxon>Amnibacterium</taxon>
    </lineage>
</organism>
<dbReference type="NCBIfam" id="TIGR00044">
    <property type="entry name" value="YggS family pyridoxal phosphate-dependent enzyme"/>
    <property type="match status" value="1"/>
</dbReference>
<sequence>MPAPLADRLAAVQEQVAAAARSAGRDPADVTTVVVTKFQPLALIEELHALGVRDFGESRHPEARDKAAALPDATWHFIGQLQTNKARQVARYADVVHSVDRPELVDALAGRELDVLLQVDLGVGEAGGRGGARPGAVPALAERVLEAEGLRLRGVMTVAPIEVPAATAFAALALVAERVRAVEPAATWVSAGMSGDFAEAVAAGATHLRIGSAITGPRPSA</sequence>
<dbReference type="OrthoDB" id="9804072at2"/>
<proteinExistence type="inferred from homology"/>
<feature type="modified residue" description="N6-(pyridoxal phosphate)lysine" evidence="2 3">
    <location>
        <position position="37"/>
    </location>
</feature>
<comment type="function">
    <text evidence="2">Pyridoxal 5'-phosphate (PLP)-binding protein, which is involved in PLP homeostasis.</text>
</comment>
<dbReference type="RefSeq" id="WP_119481975.1">
    <property type="nucleotide sequence ID" value="NZ_QXTG01000002.1"/>
</dbReference>
<evidence type="ECO:0000259" key="5">
    <source>
        <dbReference type="Pfam" id="PF01168"/>
    </source>
</evidence>